<comment type="caution">
    <text evidence="1">The sequence shown here is derived from an EMBL/GenBank/DDBJ whole genome shotgun (WGS) entry which is preliminary data.</text>
</comment>
<evidence type="ECO:0000313" key="2">
    <source>
        <dbReference type="Proteomes" id="UP000265520"/>
    </source>
</evidence>
<dbReference type="AlphaFoldDB" id="A0A392VHW8"/>
<protein>
    <submittedName>
        <fullName evidence="1">Uncharacterized protein</fullName>
    </submittedName>
</protein>
<name>A0A392VHW8_9FABA</name>
<accession>A0A392VHW8</accession>
<reference evidence="1 2" key="1">
    <citation type="journal article" date="2018" name="Front. Plant Sci.">
        <title>Red Clover (Trifolium pratense) and Zigzag Clover (T. medium) - A Picture of Genomic Similarities and Differences.</title>
        <authorList>
            <person name="Dluhosova J."/>
            <person name="Istvanek J."/>
            <person name="Nedelnik J."/>
            <person name="Repkova J."/>
        </authorList>
    </citation>
    <scope>NUCLEOTIDE SEQUENCE [LARGE SCALE GENOMIC DNA]</scope>
    <source>
        <strain evidence="2">cv. 10/8</strain>
        <tissue evidence="1">Leaf</tissue>
    </source>
</reference>
<keyword evidence="2" id="KW-1185">Reference proteome</keyword>
<dbReference type="Proteomes" id="UP000265520">
    <property type="component" value="Unassembled WGS sequence"/>
</dbReference>
<organism evidence="1 2">
    <name type="scientific">Trifolium medium</name>
    <dbReference type="NCBI Taxonomy" id="97028"/>
    <lineage>
        <taxon>Eukaryota</taxon>
        <taxon>Viridiplantae</taxon>
        <taxon>Streptophyta</taxon>
        <taxon>Embryophyta</taxon>
        <taxon>Tracheophyta</taxon>
        <taxon>Spermatophyta</taxon>
        <taxon>Magnoliopsida</taxon>
        <taxon>eudicotyledons</taxon>
        <taxon>Gunneridae</taxon>
        <taxon>Pentapetalae</taxon>
        <taxon>rosids</taxon>
        <taxon>fabids</taxon>
        <taxon>Fabales</taxon>
        <taxon>Fabaceae</taxon>
        <taxon>Papilionoideae</taxon>
        <taxon>50 kb inversion clade</taxon>
        <taxon>NPAAA clade</taxon>
        <taxon>Hologalegina</taxon>
        <taxon>IRL clade</taxon>
        <taxon>Trifolieae</taxon>
        <taxon>Trifolium</taxon>
    </lineage>
</organism>
<dbReference type="EMBL" id="LXQA011156612">
    <property type="protein sequence ID" value="MCI87063.1"/>
    <property type="molecule type" value="Genomic_DNA"/>
</dbReference>
<sequence>MYFWVDSMLYRVAETLMKYTVAERAMQRAKADVYVLELSLR</sequence>
<evidence type="ECO:0000313" key="1">
    <source>
        <dbReference type="EMBL" id="MCI87063.1"/>
    </source>
</evidence>
<proteinExistence type="predicted"/>